<keyword evidence="7 12" id="KW-1133">Transmembrane helix</keyword>
<dbReference type="InterPro" id="IPR036400">
    <property type="entry name" value="Cyt_B5-like_heme/steroid_sf"/>
</dbReference>
<keyword evidence="8" id="KW-0560">Oxidoreductase</keyword>
<dbReference type="InterPro" id="IPR012171">
    <property type="entry name" value="Fatty_acid_desaturase"/>
</dbReference>
<evidence type="ECO:0000256" key="6">
    <source>
        <dbReference type="ARBA" id="ARBA00022723"/>
    </source>
</evidence>
<comment type="subcellular location">
    <subcellularLocation>
        <location evidence="1">Membrane</location>
        <topology evidence="1">Multi-pass membrane protein</topology>
    </subcellularLocation>
</comment>
<protein>
    <recommendedName>
        <fullName evidence="13">Cytochrome b5 heme-binding domain-containing protein</fullName>
    </recommendedName>
</protein>
<dbReference type="EMBL" id="JALJOT010000013">
    <property type="protein sequence ID" value="KAK9904344.1"/>
    <property type="molecule type" value="Genomic_DNA"/>
</dbReference>
<evidence type="ECO:0000256" key="9">
    <source>
        <dbReference type="ARBA" id="ARBA00023004"/>
    </source>
</evidence>
<feature type="transmembrane region" description="Helical" evidence="12">
    <location>
        <begin position="172"/>
        <end position="192"/>
    </location>
</feature>
<dbReference type="Proteomes" id="UP001491310">
    <property type="component" value="Unassembled WGS sequence"/>
</dbReference>
<keyword evidence="11 12" id="KW-0472">Membrane</keyword>
<reference evidence="14 15" key="1">
    <citation type="journal article" date="2024" name="Nat. Commun.">
        <title>Phylogenomics reveals the evolutionary origins of lichenization in chlorophyte algae.</title>
        <authorList>
            <person name="Puginier C."/>
            <person name="Libourel C."/>
            <person name="Otte J."/>
            <person name="Skaloud P."/>
            <person name="Haon M."/>
            <person name="Grisel S."/>
            <person name="Petersen M."/>
            <person name="Berrin J.G."/>
            <person name="Delaux P.M."/>
            <person name="Dal Grande F."/>
            <person name="Keller J."/>
        </authorList>
    </citation>
    <scope>NUCLEOTIDE SEQUENCE [LARGE SCALE GENOMIC DNA]</scope>
    <source>
        <strain evidence="14 15">SAG 216-7</strain>
    </source>
</reference>
<feature type="transmembrane region" description="Helical" evidence="12">
    <location>
        <begin position="255"/>
        <end position="276"/>
    </location>
</feature>
<name>A0ABR2YGR2_9CHLO</name>
<dbReference type="PIRSF" id="PIRSF015921">
    <property type="entry name" value="FA_sphinglp_des"/>
    <property type="match status" value="1"/>
</dbReference>
<sequence length="444" mass="50799">MCIQVATEKPVTWKELKLHASAEDLWVAVRGRAYNLTEYQYLHPGSSLILQHVAGTDASEAFQAFKHPASARLEMLKYCVGFMETAREKPRTDAAQQLVQVRSKMEADGLFRVNYWNYFILAAGLAVAFLAVLLCVRERWVVPGALLLSLFWQQLALVGHDVGHNQILRTRSLDSMIGIGITLFLGASVQWWKYNHNTHHVTPNSSEHDPDIQHLPFFALSNQFFKNLRSTFYQATMVFDNAITKMMISIQHYTFLPMMLVARFGFYAMSTFHLLAKGRPAIYKPFEVAAFLGFFTWYLALCFCLPTWTERILFFAISHACFGIINLQTTLNHWGRPVEHGSALENYDNDWTTTQMMATNNVSCPVWMDWFHGGLQYQIEHHLFPDLPRHHLRAASAYVRPMCENLGIKYHSPTFFQALGEVLGALEIVAGQARNLPKEQMLVK</sequence>
<evidence type="ECO:0000256" key="10">
    <source>
        <dbReference type="ARBA" id="ARBA00023098"/>
    </source>
</evidence>
<dbReference type="InterPro" id="IPR005804">
    <property type="entry name" value="FA_desaturase_dom"/>
</dbReference>
<feature type="transmembrane region" description="Helical" evidence="12">
    <location>
        <begin position="115"/>
        <end position="134"/>
    </location>
</feature>
<evidence type="ECO:0000256" key="12">
    <source>
        <dbReference type="SAM" id="Phobius"/>
    </source>
</evidence>
<keyword evidence="9" id="KW-0408">Iron</keyword>
<evidence type="ECO:0000256" key="3">
    <source>
        <dbReference type="ARBA" id="ARBA00009295"/>
    </source>
</evidence>
<comment type="pathway">
    <text evidence="2">Lipid metabolism.</text>
</comment>
<dbReference type="Pfam" id="PF00487">
    <property type="entry name" value="FA_desaturase"/>
    <property type="match status" value="1"/>
</dbReference>
<gene>
    <name evidence="14" type="ORF">WJX75_009822</name>
</gene>
<keyword evidence="10" id="KW-0443">Lipid metabolism</keyword>
<dbReference type="PANTHER" id="PTHR19353:SF30">
    <property type="entry name" value="DELTA 8-(E)-SPHINGOLIPID DESATURASE"/>
    <property type="match status" value="1"/>
</dbReference>
<organism evidence="14 15">
    <name type="scientific">Coccomyxa subellipsoidea</name>
    <dbReference type="NCBI Taxonomy" id="248742"/>
    <lineage>
        <taxon>Eukaryota</taxon>
        <taxon>Viridiplantae</taxon>
        <taxon>Chlorophyta</taxon>
        <taxon>core chlorophytes</taxon>
        <taxon>Trebouxiophyceae</taxon>
        <taxon>Trebouxiophyceae incertae sedis</taxon>
        <taxon>Coccomyxaceae</taxon>
        <taxon>Coccomyxa</taxon>
    </lineage>
</organism>
<evidence type="ECO:0000256" key="5">
    <source>
        <dbReference type="ARBA" id="ARBA00022692"/>
    </source>
</evidence>
<evidence type="ECO:0000256" key="4">
    <source>
        <dbReference type="ARBA" id="ARBA00022617"/>
    </source>
</evidence>
<evidence type="ECO:0000256" key="7">
    <source>
        <dbReference type="ARBA" id="ARBA00022989"/>
    </source>
</evidence>
<evidence type="ECO:0000313" key="15">
    <source>
        <dbReference type="Proteomes" id="UP001491310"/>
    </source>
</evidence>
<feature type="transmembrane region" description="Helical" evidence="12">
    <location>
        <begin position="140"/>
        <end position="160"/>
    </location>
</feature>
<accession>A0ABR2YGR2</accession>
<feature type="transmembrane region" description="Helical" evidence="12">
    <location>
        <begin position="288"/>
        <end position="308"/>
    </location>
</feature>
<keyword evidence="15" id="KW-1185">Reference proteome</keyword>
<evidence type="ECO:0000259" key="13">
    <source>
        <dbReference type="PROSITE" id="PS50255"/>
    </source>
</evidence>
<evidence type="ECO:0000256" key="2">
    <source>
        <dbReference type="ARBA" id="ARBA00005189"/>
    </source>
</evidence>
<keyword evidence="4" id="KW-0349">Heme</keyword>
<dbReference type="PANTHER" id="PTHR19353">
    <property type="entry name" value="FATTY ACID DESATURASE 2"/>
    <property type="match status" value="1"/>
</dbReference>
<keyword evidence="6" id="KW-0479">Metal-binding</keyword>
<proteinExistence type="inferred from homology"/>
<dbReference type="Pfam" id="PF00173">
    <property type="entry name" value="Cyt-b5"/>
    <property type="match status" value="1"/>
</dbReference>
<dbReference type="PROSITE" id="PS50255">
    <property type="entry name" value="CYTOCHROME_B5_2"/>
    <property type="match status" value="1"/>
</dbReference>
<evidence type="ECO:0000256" key="8">
    <source>
        <dbReference type="ARBA" id="ARBA00023002"/>
    </source>
</evidence>
<keyword evidence="5 12" id="KW-0812">Transmembrane</keyword>
<dbReference type="Gene3D" id="3.10.120.10">
    <property type="entry name" value="Cytochrome b5-like heme/steroid binding domain"/>
    <property type="match status" value="1"/>
</dbReference>
<evidence type="ECO:0000313" key="14">
    <source>
        <dbReference type="EMBL" id="KAK9904344.1"/>
    </source>
</evidence>
<dbReference type="CDD" id="cd03506">
    <property type="entry name" value="Delta6-FADS-like"/>
    <property type="match status" value="1"/>
</dbReference>
<evidence type="ECO:0000256" key="11">
    <source>
        <dbReference type="ARBA" id="ARBA00023136"/>
    </source>
</evidence>
<dbReference type="SMART" id="SM01117">
    <property type="entry name" value="Cyt-b5"/>
    <property type="match status" value="1"/>
</dbReference>
<feature type="domain" description="Cytochrome b5 heme-binding" evidence="13">
    <location>
        <begin position="8"/>
        <end position="84"/>
    </location>
</feature>
<dbReference type="InterPro" id="IPR001199">
    <property type="entry name" value="Cyt_B5-like_heme/steroid-bd"/>
</dbReference>
<comment type="caution">
    <text evidence="14">The sequence shown here is derived from an EMBL/GenBank/DDBJ whole genome shotgun (WGS) entry which is preliminary data.</text>
</comment>
<dbReference type="SUPFAM" id="SSF55856">
    <property type="entry name" value="Cytochrome b5-like heme/steroid binding domain"/>
    <property type="match status" value="1"/>
</dbReference>
<comment type="similarity">
    <text evidence="3">Belongs to the fatty acid desaturase type 1 family.</text>
</comment>
<evidence type="ECO:0000256" key="1">
    <source>
        <dbReference type="ARBA" id="ARBA00004141"/>
    </source>
</evidence>